<keyword evidence="2" id="KW-0472">Membrane</keyword>
<proteinExistence type="predicted"/>
<evidence type="ECO:0000313" key="4">
    <source>
        <dbReference type="Proteomes" id="UP000019151"/>
    </source>
</evidence>
<sequence length="89" mass="9905">MTSTMTPPATPAAAPARAERRPATPAAWRWYRSEPWLALVLAAYVPMLVAFFTPQRFHLAFMVVSGALMVAALVLLLRQGPFQPRRPSR</sequence>
<keyword evidence="3" id="KW-0614">Plasmid</keyword>
<dbReference type="KEGG" id="gba:J421_4780"/>
<keyword evidence="4" id="KW-1185">Reference proteome</keyword>
<dbReference type="EMBL" id="CP007129">
    <property type="protein sequence ID" value="AHG92315.1"/>
    <property type="molecule type" value="Genomic_DNA"/>
</dbReference>
<feature type="transmembrane region" description="Helical" evidence="2">
    <location>
        <begin position="59"/>
        <end position="77"/>
    </location>
</feature>
<dbReference type="AlphaFoldDB" id="W0RPQ4"/>
<gene>
    <name evidence="3" type="ORF">J421_4780</name>
</gene>
<reference evidence="3 4" key="1">
    <citation type="journal article" date="2014" name="Genome Announc.">
        <title>Genome Sequence and Methylome of Soil Bacterium Gemmatirosa kalamazoonensis KBS708T, a Member of the Rarely Cultivated Gemmatimonadetes Phylum.</title>
        <authorList>
            <person name="Debruyn J.M."/>
            <person name="Radosevich M."/>
            <person name="Wommack K.E."/>
            <person name="Polson S.W."/>
            <person name="Hauser L.J."/>
            <person name="Fawaz M.N."/>
            <person name="Korlach J."/>
            <person name="Tsai Y.C."/>
        </authorList>
    </citation>
    <scope>NUCLEOTIDE SEQUENCE [LARGE SCALE GENOMIC DNA]</scope>
    <source>
        <strain evidence="3 4">KBS708</strain>
        <plasmid evidence="4">Plasmid 1</plasmid>
    </source>
</reference>
<dbReference type="RefSeq" id="WP_148306512.1">
    <property type="nucleotide sequence ID" value="NZ_CP007129.1"/>
</dbReference>
<accession>W0RPQ4</accession>
<evidence type="ECO:0000256" key="2">
    <source>
        <dbReference type="SAM" id="Phobius"/>
    </source>
</evidence>
<evidence type="ECO:0000313" key="3">
    <source>
        <dbReference type="EMBL" id="AHG92315.1"/>
    </source>
</evidence>
<dbReference type="HOGENOM" id="CLU_2450382_0_0_0"/>
<feature type="transmembrane region" description="Helical" evidence="2">
    <location>
        <begin position="36"/>
        <end position="53"/>
    </location>
</feature>
<evidence type="ECO:0000256" key="1">
    <source>
        <dbReference type="SAM" id="MobiDB-lite"/>
    </source>
</evidence>
<feature type="region of interest" description="Disordered" evidence="1">
    <location>
        <begin position="1"/>
        <end position="22"/>
    </location>
</feature>
<dbReference type="Proteomes" id="UP000019151">
    <property type="component" value="Plasmid 1"/>
</dbReference>
<protein>
    <submittedName>
        <fullName evidence="3">Uncharacterized protein</fullName>
    </submittedName>
</protein>
<dbReference type="InParanoid" id="W0RPQ4"/>
<keyword evidence="2" id="KW-1133">Transmembrane helix</keyword>
<geneLocation type="plasmid" evidence="3 4">
    <name>1</name>
</geneLocation>
<name>W0RPQ4_9BACT</name>
<organism evidence="3 4">
    <name type="scientific">Gemmatirosa kalamazoonensis</name>
    <dbReference type="NCBI Taxonomy" id="861299"/>
    <lineage>
        <taxon>Bacteria</taxon>
        <taxon>Pseudomonadati</taxon>
        <taxon>Gemmatimonadota</taxon>
        <taxon>Gemmatimonadia</taxon>
        <taxon>Gemmatimonadales</taxon>
        <taxon>Gemmatimonadaceae</taxon>
        <taxon>Gemmatirosa</taxon>
    </lineage>
</organism>
<keyword evidence="2" id="KW-0812">Transmembrane</keyword>